<dbReference type="AlphaFoldDB" id="A0A1E1X0X3"/>
<comment type="catalytic activity">
    <reaction evidence="7">
        <text>2 [3Fe-4S](0)-[protein] + 2 Fe(2+)-[Dph3] + NADH = 2 [4Fe-4S](1+)-[protein] + 2 [Dph3] + NAD(+) + H(+)</text>
        <dbReference type="Rhea" id="RHEA:71239"/>
        <dbReference type="Rhea" id="RHEA-COMP:17997"/>
        <dbReference type="Rhea" id="RHEA-COMP:17998"/>
        <dbReference type="Rhea" id="RHEA-COMP:18001"/>
        <dbReference type="Rhea" id="RHEA-COMP:18002"/>
        <dbReference type="ChEBI" id="CHEBI:15378"/>
        <dbReference type="ChEBI" id="CHEBI:29033"/>
        <dbReference type="ChEBI" id="CHEBI:33723"/>
        <dbReference type="ChEBI" id="CHEBI:47402"/>
        <dbReference type="ChEBI" id="CHEBI:57540"/>
        <dbReference type="ChEBI" id="CHEBI:57945"/>
        <dbReference type="ChEBI" id="CHEBI:83228"/>
    </reaction>
</comment>
<reference evidence="9" key="1">
    <citation type="journal article" date="2017" name="Front. Cell. Infect. Microbiol.">
        <title>The Distinct Transcriptional Response of the Midgut of Amblyomma sculptum and Amblyomma aureolatum Ticks to Rickettsia rickettsii Correlates to Their Differences in Susceptibility to Infection.</title>
        <authorList>
            <person name="Martins L.A."/>
            <person name="Galletti M.F.B.M."/>
            <person name="Ribeiro J.M."/>
            <person name="Fujita A."/>
            <person name="Costa F.B."/>
            <person name="Labruna M.B."/>
            <person name="Daffre S."/>
            <person name="Fogaca A.C."/>
        </authorList>
    </citation>
    <scope>NUCLEOTIDE SEQUENCE</scope>
</reference>
<keyword evidence="3" id="KW-0408">Iron</keyword>
<evidence type="ECO:0000259" key="8">
    <source>
        <dbReference type="PROSITE" id="PS51074"/>
    </source>
</evidence>
<dbReference type="PANTHER" id="PTHR21454">
    <property type="entry name" value="DPH3 HOMOLOG-RELATED"/>
    <property type="match status" value="1"/>
</dbReference>
<dbReference type="PANTHER" id="PTHR21454:SF31">
    <property type="entry name" value="DIPHTHAMIDE BIOSYNTHESIS PROTEIN 3"/>
    <property type="match status" value="1"/>
</dbReference>
<proteinExistence type="evidence at transcript level"/>
<keyword evidence="2" id="KW-0479">Metal-binding</keyword>
<dbReference type="GO" id="GO:0017183">
    <property type="term" value="P:protein histidyl modification to diphthamide"/>
    <property type="evidence" value="ECO:0007669"/>
    <property type="project" value="InterPro"/>
</dbReference>
<evidence type="ECO:0000256" key="2">
    <source>
        <dbReference type="ARBA" id="ARBA00022723"/>
    </source>
</evidence>
<dbReference type="PROSITE" id="PS51074">
    <property type="entry name" value="DPH_MB"/>
    <property type="match status" value="1"/>
</dbReference>
<dbReference type="Pfam" id="PF05207">
    <property type="entry name" value="Zn_ribbon_CSL"/>
    <property type="match status" value="1"/>
</dbReference>
<dbReference type="EMBL" id="GFAC01006265">
    <property type="protein sequence ID" value="JAT92923.1"/>
    <property type="molecule type" value="mRNA"/>
</dbReference>
<evidence type="ECO:0000313" key="9">
    <source>
        <dbReference type="EMBL" id="JAT92923.1"/>
    </source>
</evidence>
<sequence length="100" mass="11382">MDSRTQTQTTPEVTNSLVVAREGNVAGFRDELIYETITLDDCHYDESLRVFYYMCPCGDLFEITLTQLQQGNLVSECPSCSLRVRVNLEDGELDRYSTNS</sequence>
<evidence type="ECO:0000256" key="7">
    <source>
        <dbReference type="ARBA" id="ARBA00048125"/>
    </source>
</evidence>
<feature type="domain" description="DPH-type MB" evidence="8">
    <location>
        <begin position="33"/>
        <end position="89"/>
    </location>
</feature>
<evidence type="ECO:0000256" key="1">
    <source>
        <dbReference type="ARBA" id="ARBA00005156"/>
    </source>
</evidence>
<evidence type="ECO:0000256" key="5">
    <source>
        <dbReference type="ARBA" id="ARBA00036267"/>
    </source>
</evidence>
<dbReference type="SUPFAM" id="SSF144217">
    <property type="entry name" value="CSL zinc finger"/>
    <property type="match status" value="1"/>
</dbReference>
<protein>
    <recommendedName>
        <fullName evidence="6">Diphthamide biosynthesis protein 3</fullName>
    </recommendedName>
</protein>
<dbReference type="InterPro" id="IPR036671">
    <property type="entry name" value="DPH_MB_sf"/>
</dbReference>
<dbReference type="InterPro" id="IPR044248">
    <property type="entry name" value="DPH3/4-like"/>
</dbReference>
<dbReference type="GO" id="GO:0046872">
    <property type="term" value="F:metal ion binding"/>
    <property type="evidence" value="ECO:0007669"/>
    <property type="project" value="UniProtKB-KW"/>
</dbReference>
<accession>A0A1E1X0X3</accession>
<dbReference type="Gene3D" id="3.10.660.10">
    <property type="entry name" value="DPH Zinc finger"/>
    <property type="match status" value="1"/>
</dbReference>
<comment type="similarity">
    <text evidence="4">Belongs to the DPH3 family.</text>
</comment>
<name>A0A1E1X0X3_9ACAR</name>
<evidence type="ECO:0000256" key="6">
    <source>
        <dbReference type="ARBA" id="ARBA00041070"/>
    </source>
</evidence>
<evidence type="ECO:0000256" key="4">
    <source>
        <dbReference type="ARBA" id="ARBA00024032"/>
    </source>
</evidence>
<organism evidence="9">
    <name type="scientific">Amblyomma aureolatum</name>
    <dbReference type="NCBI Taxonomy" id="187763"/>
    <lineage>
        <taxon>Eukaryota</taxon>
        <taxon>Metazoa</taxon>
        <taxon>Ecdysozoa</taxon>
        <taxon>Arthropoda</taxon>
        <taxon>Chelicerata</taxon>
        <taxon>Arachnida</taxon>
        <taxon>Acari</taxon>
        <taxon>Parasitiformes</taxon>
        <taxon>Ixodida</taxon>
        <taxon>Ixodoidea</taxon>
        <taxon>Ixodidae</taxon>
        <taxon>Amblyomminae</taxon>
        <taxon>Amblyomma</taxon>
    </lineage>
</organism>
<evidence type="ECO:0000256" key="3">
    <source>
        <dbReference type="ARBA" id="ARBA00023004"/>
    </source>
</evidence>
<dbReference type="InterPro" id="IPR007872">
    <property type="entry name" value="DPH_MB_dom"/>
</dbReference>
<comment type="catalytic activity">
    <reaction evidence="5">
        <text>[3Fe-4S](1+)-[protein] + Fe(2+)-[Dph3] = [3Fe-4S](0)-[protein] + Fe(3+)-[Dph3]</text>
        <dbReference type="Rhea" id="RHEA:71235"/>
        <dbReference type="Rhea" id="RHEA-COMP:17996"/>
        <dbReference type="Rhea" id="RHEA-COMP:17997"/>
        <dbReference type="Rhea" id="RHEA-COMP:18002"/>
        <dbReference type="Rhea" id="RHEA-COMP:18003"/>
        <dbReference type="ChEBI" id="CHEBI:29033"/>
        <dbReference type="ChEBI" id="CHEBI:29034"/>
        <dbReference type="ChEBI" id="CHEBI:33751"/>
        <dbReference type="ChEBI" id="CHEBI:47402"/>
        <dbReference type="ChEBI" id="CHEBI:83228"/>
    </reaction>
</comment>
<comment type="pathway">
    <text evidence="1">Protein modification; peptidyl-diphthamide biosynthesis.</text>
</comment>